<proteinExistence type="predicted"/>
<organism evidence="1 2">
    <name type="scientific">Phocaeicola vulgatus</name>
    <name type="common">Bacteroides vulgatus</name>
    <dbReference type="NCBI Taxonomy" id="821"/>
    <lineage>
        <taxon>Bacteria</taxon>
        <taxon>Pseudomonadati</taxon>
        <taxon>Bacteroidota</taxon>
        <taxon>Bacteroidia</taxon>
        <taxon>Bacteroidales</taxon>
        <taxon>Bacteroidaceae</taxon>
        <taxon>Phocaeicola</taxon>
    </lineage>
</organism>
<gene>
    <name evidence="1" type="ORF">GAY01_23680</name>
</gene>
<reference evidence="1 2" key="1">
    <citation type="journal article" date="2019" name="Nat. Med.">
        <title>A library of human gut bacterial isolates paired with longitudinal multiomics data enables mechanistic microbiome research.</title>
        <authorList>
            <person name="Poyet M."/>
            <person name="Groussin M."/>
            <person name="Gibbons S.M."/>
            <person name="Avila-Pacheco J."/>
            <person name="Jiang X."/>
            <person name="Kearney S.M."/>
            <person name="Perrotta A.R."/>
            <person name="Berdy B."/>
            <person name="Zhao S."/>
            <person name="Lieberman T.D."/>
            <person name="Swanson P.K."/>
            <person name="Smith M."/>
            <person name="Roesemann S."/>
            <person name="Alexander J.E."/>
            <person name="Rich S.A."/>
            <person name="Livny J."/>
            <person name="Vlamakis H."/>
            <person name="Clish C."/>
            <person name="Bullock K."/>
            <person name="Deik A."/>
            <person name="Scott J."/>
            <person name="Pierce K.A."/>
            <person name="Xavier R.J."/>
            <person name="Alm E.J."/>
        </authorList>
    </citation>
    <scope>NUCLEOTIDE SEQUENCE [LARGE SCALE GENOMIC DNA]</scope>
    <source>
        <strain evidence="1 2">BIOML-A73</strain>
    </source>
</reference>
<dbReference type="AlphaFoldDB" id="A0A6I0G149"/>
<feature type="non-terminal residue" evidence="1">
    <location>
        <position position="71"/>
    </location>
</feature>
<evidence type="ECO:0000313" key="1">
    <source>
        <dbReference type="EMBL" id="KAB3561336.1"/>
    </source>
</evidence>
<dbReference type="Proteomes" id="UP000433382">
    <property type="component" value="Unassembled WGS sequence"/>
</dbReference>
<name>A0A6I0G149_PHOVU</name>
<sequence>MKPNRIYITGLFLSVFLSGKAQRIEELPAVPLQIGYEKTLHLIFPTEVKYYSIGGDYVIGEKVGNCPEIIR</sequence>
<dbReference type="EMBL" id="WCZM01000086">
    <property type="protein sequence ID" value="KAB3561336.1"/>
    <property type="molecule type" value="Genomic_DNA"/>
</dbReference>
<evidence type="ECO:0000313" key="2">
    <source>
        <dbReference type="Proteomes" id="UP000433382"/>
    </source>
</evidence>
<comment type="caution">
    <text evidence="1">The sequence shown here is derived from an EMBL/GenBank/DDBJ whole genome shotgun (WGS) entry which is preliminary data.</text>
</comment>
<accession>A0A6I0G149</accession>
<protein>
    <submittedName>
        <fullName evidence="1">Conjugative transposon protein TraN</fullName>
    </submittedName>
</protein>